<evidence type="ECO:0000313" key="2">
    <source>
        <dbReference type="EMBL" id="QPV64178.1"/>
    </source>
</evidence>
<dbReference type="KEGG" id="hlt:I7X12_06025"/>
<keyword evidence="3" id="KW-1185">Reference proteome</keyword>
<dbReference type="EMBL" id="CP065856">
    <property type="protein sequence ID" value="QPV64178.1"/>
    <property type="molecule type" value="Genomic_DNA"/>
</dbReference>
<evidence type="ECO:0000256" key="1">
    <source>
        <dbReference type="SAM" id="Phobius"/>
    </source>
</evidence>
<feature type="transmembrane region" description="Helical" evidence="1">
    <location>
        <begin position="55"/>
        <end position="75"/>
    </location>
</feature>
<sequence length="82" mass="7804">MTTSEESTDEESGARWSVLGIGGLASLCCLLVAPATTGAASGAAAGGTTAALGGGLVQVAVTALTVGALAGIARLSRRRSAD</sequence>
<organism evidence="2 3">
    <name type="scientific">Halosimplex litoreum</name>
    <dbReference type="NCBI Taxonomy" id="1198301"/>
    <lineage>
        <taxon>Archaea</taxon>
        <taxon>Methanobacteriati</taxon>
        <taxon>Methanobacteriota</taxon>
        <taxon>Stenosarchaea group</taxon>
        <taxon>Halobacteria</taxon>
        <taxon>Halobacteriales</taxon>
        <taxon>Haloarculaceae</taxon>
        <taxon>Halosimplex</taxon>
    </lineage>
</organism>
<keyword evidence="1" id="KW-0472">Membrane</keyword>
<dbReference type="AlphaFoldDB" id="A0A7T3G1E5"/>
<dbReference type="RefSeq" id="WP_198062952.1">
    <property type="nucleotide sequence ID" value="NZ_CP065856.1"/>
</dbReference>
<keyword evidence="1" id="KW-0812">Transmembrane</keyword>
<feature type="transmembrane region" description="Helical" evidence="1">
    <location>
        <begin position="16"/>
        <end position="35"/>
    </location>
</feature>
<reference evidence="2 3" key="1">
    <citation type="submission" date="2020-12" db="EMBL/GenBank/DDBJ databases">
        <title>Halosimplex halophilum sp. nov. and Halosimplex salinum sp. nov., two new members of the genus Halosimplex.</title>
        <authorList>
            <person name="Cui H.L."/>
        </authorList>
    </citation>
    <scope>NUCLEOTIDE SEQUENCE [LARGE SCALE GENOMIC DNA]</scope>
    <source>
        <strain evidence="2 3">YGH94</strain>
    </source>
</reference>
<accession>A0A7T3G1E5</accession>
<evidence type="ECO:0000313" key="3">
    <source>
        <dbReference type="Proteomes" id="UP000595001"/>
    </source>
</evidence>
<keyword evidence="1" id="KW-1133">Transmembrane helix</keyword>
<gene>
    <name evidence="2" type="ORF">I7X12_06025</name>
</gene>
<protein>
    <submittedName>
        <fullName evidence="2">Uncharacterized protein</fullName>
    </submittedName>
</protein>
<name>A0A7T3G1E5_9EURY</name>
<proteinExistence type="predicted"/>
<dbReference type="Proteomes" id="UP000595001">
    <property type="component" value="Chromosome"/>
</dbReference>
<dbReference type="GeneID" id="60588032"/>